<feature type="domain" description="Ubiquitin-like protease family profile" evidence="5">
    <location>
        <begin position="118"/>
        <end position="227"/>
    </location>
</feature>
<comment type="similarity">
    <text evidence="1">Belongs to the peptidase C48 family.</text>
</comment>
<organism evidence="6 7">
    <name type="scientific">Solanum tuberosum</name>
    <name type="common">Potato</name>
    <dbReference type="NCBI Taxonomy" id="4113"/>
    <lineage>
        <taxon>Eukaryota</taxon>
        <taxon>Viridiplantae</taxon>
        <taxon>Streptophyta</taxon>
        <taxon>Embryophyta</taxon>
        <taxon>Tracheophyta</taxon>
        <taxon>Spermatophyta</taxon>
        <taxon>Magnoliopsida</taxon>
        <taxon>eudicotyledons</taxon>
        <taxon>Gunneridae</taxon>
        <taxon>Pentapetalae</taxon>
        <taxon>asterids</taxon>
        <taxon>lamiids</taxon>
        <taxon>Solanales</taxon>
        <taxon>Solanaceae</taxon>
        <taxon>Solanoideae</taxon>
        <taxon>Solaneae</taxon>
        <taxon>Solanum</taxon>
    </lineage>
</organism>
<dbReference type="PANTHER" id="PTHR33022">
    <property type="entry name" value="DUF1985 DOMAIN-CONTAINING PROTEIN"/>
    <property type="match status" value="1"/>
</dbReference>
<evidence type="ECO:0000256" key="3">
    <source>
        <dbReference type="ARBA" id="ARBA00022801"/>
    </source>
</evidence>
<evidence type="ECO:0000259" key="5">
    <source>
        <dbReference type="Pfam" id="PF02902"/>
    </source>
</evidence>
<evidence type="ECO:0000256" key="4">
    <source>
        <dbReference type="SAM" id="MobiDB-lite"/>
    </source>
</evidence>
<feature type="region of interest" description="Disordered" evidence="4">
    <location>
        <begin position="64"/>
        <end position="101"/>
    </location>
</feature>
<accession>A0ABQ7WQV3</accession>
<dbReference type="Pfam" id="PF02902">
    <property type="entry name" value="Peptidase_C48"/>
    <property type="match status" value="1"/>
</dbReference>
<comment type="caution">
    <text evidence="6">The sequence shown here is derived from an EMBL/GenBank/DDBJ whole genome shotgun (WGS) entry which is preliminary data.</text>
</comment>
<dbReference type="InterPro" id="IPR003653">
    <property type="entry name" value="Peptidase_C48_C"/>
</dbReference>
<dbReference type="InterPro" id="IPR038765">
    <property type="entry name" value="Papain-like_cys_pep_sf"/>
</dbReference>
<dbReference type="EMBL" id="JAIVGD010000001">
    <property type="protein sequence ID" value="KAH0783111.1"/>
    <property type="molecule type" value="Genomic_DNA"/>
</dbReference>
<dbReference type="PANTHER" id="PTHR33022:SF20">
    <property type="entry name" value="UBIQUITIN-LIKE PROTEASE FAMILY PROFILE DOMAIN-CONTAINING PROTEIN"/>
    <property type="match status" value="1"/>
</dbReference>
<keyword evidence="7" id="KW-1185">Reference proteome</keyword>
<feature type="region of interest" description="Disordered" evidence="4">
    <location>
        <begin position="241"/>
        <end position="268"/>
    </location>
</feature>
<feature type="compositionally biased region" description="Basic and acidic residues" evidence="4">
    <location>
        <begin position="248"/>
        <end position="268"/>
    </location>
</feature>
<dbReference type="Proteomes" id="UP000826656">
    <property type="component" value="Unassembled WGS sequence"/>
</dbReference>
<proteinExistence type="inferred from homology"/>
<keyword evidence="3" id="KW-0378">Hydrolase</keyword>
<dbReference type="SUPFAM" id="SSF54001">
    <property type="entry name" value="Cysteine proteinases"/>
    <property type="match status" value="1"/>
</dbReference>
<sequence length="268" mass="29846">MDAQSPSKRFTRGIPLHVENSVERPSFSLGLTQDFGEVSGSMSKSNTMQEIKSKLKNNPIRLEGMSAKSKQSNIKIVEGGKKDQSAAGSSKKRKEKTTNYTEENAKRKKVVVSGLLEHNEIYDSLRGGALHDSSVENEIKKYAQLVPMYLSKSDFYGKKGIDISSHPKYMSHSECDSFEMIYVNDIPQQDAGSLDCGLYVAAYADHISNGNVVPKSFDSEFTRIQYASLLWNYGVQKIQADATSDSEAPERPTRIHRDCDSSEKITIN</sequence>
<evidence type="ECO:0000256" key="2">
    <source>
        <dbReference type="ARBA" id="ARBA00022670"/>
    </source>
</evidence>
<reference evidence="6 7" key="1">
    <citation type="journal article" date="2021" name="bioRxiv">
        <title>Chromosome-scale and haplotype-resolved genome assembly of a tetraploid potato cultivar.</title>
        <authorList>
            <person name="Sun H."/>
            <person name="Jiao W.-B."/>
            <person name="Krause K."/>
            <person name="Campoy J.A."/>
            <person name="Goel M."/>
            <person name="Folz-Donahue K."/>
            <person name="Kukat C."/>
            <person name="Huettel B."/>
            <person name="Schneeberger K."/>
        </authorList>
    </citation>
    <scope>NUCLEOTIDE SEQUENCE [LARGE SCALE GENOMIC DNA]</scope>
    <source>
        <strain evidence="6">SolTubOtavaFocal</strain>
        <tissue evidence="6">Leaves</tissue>
    </source>
</reference>
<name>A0ABQ7WQV3_SOLTU</name>
<gene>
    <name evidence="6" type="ORF">KY290_002709</name>
</gene>
<evidence type="ECO:0000313" key="7">
    <source>
        <dbReference type="Proteomes" id="UP000826656"/>
    </source>
</evidence>
<evidence type="ECO:0000256" key="1">
    <source>
        <dbReference type="ARBA" id="ARBA00005234"/>
    </source>
</evidence>
<evidence type="ECO:0000313" key="6">
    <source>
        <dbReference type="EMBL" id="KAH0783111.1"/>
    </source>
</evidence>
<keyword evidence="2" id="KW-0645">Protease</keyword>
<protein>
    <recommendedName>
        <fullName evidence="5">Ubiquitin-like protease family profile domain-containing protein</fullName>
    </recommendedName>
</protein>
<dbReference type="Gene3D" id="3.40.395.10">
    <property type="entry name" value="Adenoviral Proteinase, Chain A"/>
    <property type="match status" value="1"/>
</dbReference>